<dbReference type="InterPro" id="IPR045135">
    <property type="entry name" value="Rpn7_N"/>
</dbReference>
<dbReference type="GO" id="GO:0008541">
    <property type="term" value="C:proteasome regulatory particle, lid subcomplex"/>
    <property type="evidence" value="ECO:0007669"/>
    <property type="project" value="EnsemblFungi"/>
</dbReference>
<dbReference type="AlphaFoldDB" id="A0A2H9TLS8"/>
<dbReference type="InterPro" id="IPR036390">
    <property type="entry name" value="WH_DNA-bd_sf"/>
</dbReference>
<gene>
    <name evidence="2" type="ORF">PSACC_01492</name>
</gene>
<feature type="domain" description="PCI" evidence="1">
    <location>
        <begin position="131"/>
        <end position="299"/>
    </location>
</feature>
<dbReference type="PROSITE" id="PS50250">
    <property type="entry name" value="PCI"/>
    <property type="match status" value="1"/>
</dbReference>
<protein>
    <submittedName>
        <fullName evidence="2">26S proteasome, regulatory subunit Rpn7 domain-containing protein</fullName>
    </submittedName>
</protein>
<dbReference type="OrthoDB" id="1452at2759"/>
<comment type="caution">
    <text evidence="2">The sequence shown here is derived from an EMBL/GenBank/DDBJ whole genome shotgun (WGS) entry which is preliminary data.</text>
</comment>
<dbReference type="InterPro" id="IPR000717">
    <property type="entry name" value="PCI_dom"/>
</dbReference>
<evidence type="ECO:0000313" key="2">
    <source>
        <dbReference type="EMBL" id="PJF18696.1"/>
    </source>
</evidence>
<dbReference type="PANTHER" id="PTHR14145">
    <property type="entry name" value="26S PROTESOME SUBUNIT 6"/>
    <property type="match status" value="1"/>
</dbReference>
<dbReference type="Gene3D" id="1.25.40.570">
    <property type="match status" value="1"/>
</dbReference>
<proteinExistence type="predicted"/>
<name>A0A2H9TLS8_9FUNG</name>
<dbReference type="CDD" id="cd17039">
    <property type="entry name" value="Ubl_ubiquitin_like"/>
    <property type="match status" value="1"/>
</dbReference>
<dbReference type="SUPFAM" id="SSF54236">
    <property type="entry name" value="Ubiquitin-like"/>
    <property type="match status" value="1"/>
</dbReference>
<accession>A0A2H9TLS8</accession>
<reference evidence="2 3" key="1">
    <citation type="submission" date="2016-10" db="EMBL/GenBank/DDBJ databases">
        <title>The genome of Paramicrosporidium saccamoebae is the missing link in understanding Cryptomycota and Microsporidia evolution.</title>
        <authorList>
            <person name="Quandt C.A."/>
            <person name="Beaudet D."/>
            <person name="Corsaro D."/>
            <person name="Michel R."/>
            <person name="Corradi N."/>
            <person name="James T."/>
        </authorList>
    </citation>
    <scope>NUCLEOTIDE SEQUENCE [LARGE SCALE GENOMIC DNA]</scope>
    <source>
        <strain evidence="2 3">KSL3</strain>
    </source>
</reference>
<evidence type="ECO:0000313" key="3">
    <source>
        <dbReference type="Proteomes" id="UP000240830"/>
    </source>
</evidence>
<dbReference type="Pfam" id="PF01399">
    <property type="entry name" value="PCI"/>
    <property type="match status" value="1"/>
</dbReference>
<dbReference type="InterPro" id="IPR019585">
    <property type="entry name" value="Rpn7/CSN1"/>
</dbReference>
<keyword evidence="2" id="KW-0647">Proteasome</keyword>
<sequence>MTNRVAAPKLSGKDVVSDTPLSDQNVAPKLSVKTLSDRVISIELASEIKSIGDVKSYLERHGVVSAQKQTLISCGRVLLDHEPVPAPDSVIHLFYYEPTALIADPIEAAADWDTKNRMKVFKGLYLFSIRKFHEAAPFLIDSLTTFSETSFIPFKDCVKYAAIASMLVLDRPTILKTLVKSPEVLEVINDLPHMEAYINSLYNCRYREFFLALGSLESEMKNDWLIEPHVQYIIKEMRIRAYTQIMQSYRSLTLDSMAKSFGVTADFIDREISRFIAAGRLNCVIDKVAGLVITSPPDQRNTEYVALIKQSDALAARMQKLGRILSY</sequence>
<dbReference type="Gene3D" id="3.10.20.90">
    <property type="entry name" value="Phosphatidylinositol 3-kinase Catalytic Subunit, Chain A, domain 1"/>
    <property type="match status" value="1"/>
</dbReference>
<organism evidence="2 3">
    <name type="scientific">Paramicrosporidium saccamoebae</name>
    <dbReference type="NCBI Taxonomy" id="1246581"/>
    <lineage>
        <taxon>Eukaryota</taxon>
        <taxon>Fungi</taxon>
        <taxon>Fungi incertae sedis</taxon>
        <taxon>Cryptomycota</taxon>
        <taxon>Cryptomycota incertae sedis</taxon>
        <taxon>Paramicrosporidium</taxon>
    </lineage>
</organism>
<dbReference type="Proteomes" id="UP000240830">
    <property type="component" value="Unassembled WGS sequence"/>
</dbReference>
<dbReference type="EMBL" id="MTSL01000107">
    <property type="protein sequence ID" value="PJF18696.1"/>
    <property type="molecule type" value="Genomic_DNA"/>
</dbReference>
<dbReference type="SUPFAM" id="SSF46785">
    <property type="entry name" value="Winged helix' DNA-binding domain"/>
    <property type="match status" value="1"/>
</dbReference>
<dbReference type="InterPro" id="IPR029071">
    <property type="entry name" value="Ubiquitin-like_domsf"/>
</dbReference>
<dbReference type="STRING" id="1246581.A0A2H9TLS8"/>
<evidence type="ECO:0000259" key="1">
    <source>
        <dbReference type="PROSITE" id="PS50250"/>
    </source>
</evidence>
<dbReference type="PANTHER" id="PTHR14145:SF1">
    <property type="entry name" value="26S PROTEASOME NON-ATPASE REGULATORY SUBUNIT 6"/>
    <property type="match status" value="1"/>
</dbReference>
<keyword evidence="3" id="KW-1185">Reference proteome</keyword>
<dbReference type="Pfam" id="PF10602">
    <property type="entry name" value="RPN7"/>
    <property type="match status" value="1"/>
</dbReference>
<dbReference type="SMART" id="SM00088">
    <property type="entry name" value="PINT"/>
    <property type="match status" value="1"/>
</dbReference>
<dbReference type="GO" id="GO:0043161">
    <property type="term" value="P:proteasome-mediated ubiquitin-dependent protein catabolic process"/>
    <property type="evidence" value="ECO:0007669"/>
    <property type="project" value="TreeGrafter"/>
</dbReference>